<dbReference type="Proteomes" id="UP000178092">
    <property type="component" value="Unassembled WGS sequence"/>
</dbReference>
<feature type="transmembrane region" description="Helical" evidence="8">
    <location>
        <begin position="198"/>
        <end position="231"/>
    </location>
</feature>
<protein>
    <recommendedName>
        <fullName evidence="9">Glycosyltransferase RgtA/B/C/D-like domain-containing protein</fullName>
    </recommendedName>
</protein>
<evidence type="ECO:0000256" key="1">
    <source>
        <dbReference type="ARBA" id="ARBA00004651"/>
    </source>
</evidence>
<gene>
    <name evidence="10" type="ORF">A3C04_04355</name>
</gene>
<feature type="transmembrane region" description="Helical" evidence="8">
    <location>
        <begin position="451"/>
        <end position="473"/>
    </location>
</feature>
<sequence>MRFSLSNLPAFFIASFLLLFMTGVMLFSMSKDSLTFDELAHIPAGYSYLTLQDYRLNPEHPPLAKDIAAFPLLFLDLKFPVQSEWWRQNSQNPAWWVQFNLGNEFLYHSGNNPKDIIFWSRFPMILLTLALGALLFIYARRLGGNFFGIAALILFSFSPSILAHGRLVTTDIGAAFGALFAIFSWLNFLKHPSASRMAWAGVALGIAMLLKFTIILLIPFFALLTLLYVLLMFPSHKLRRLGAYLLWSAGAGLICFLFVIWPVYQFHIWNYPAERQLRDTIGDLQPGGITFYENAFAISLADKPFVRPFAQYFRGVFMATQRGQFGNTVVFQEQIKAGGFSSYFPVVYLAKEPLALHALSLIGLAGILWSIKKKLYQGWKNGLITWSKRNFTILALLIFIVSYWLLAISGNLNIGVRHLLVIFPLIYLVILAGIQKLLLYLPHGQRARRVIIALIILFLAGYALVSLAAYPFYLSYYNPLGGGIQNGYRVAVDSNYDWGQDFYRLLDFVQKNNISALHLDYFGGEDPAYWLGEKYIRYNPCKEVASNATPAGQRQCDPPLEKGWLAISTNQLMGGIAKPVSGFDQPTGYYNWLLKYEPIARAGNSLFIFFLP</sequence>
<keyword evidence="4" id="KW-0808">Transferase</keyword>
<evidence type="ECO:0000256" key="4">
    <source>
        <dbReference type="ARBA" id="ARBA00022679"/>
    </source>
</evidence>
<comment type="caution">
    <text evidence="10">The sequence shown here is derived from an EMBL/GenBank/DDBJ whole genome shotgun (WGS) entry which is preliminary data.</text>
</comment>
<evidence type="ECO:0000313" key="11">
    <source>
        <dbReference type="Proteomes" id="UP000178092"/>
    </source>
</evidence>
<proteinExistence type="predicted"/>
<dbReference type="GO" id="GO:0005886">
    <property type="term" value="C:plasma membrane"/>
    <property type="evidence" value="ECO:0007669"/>
    <property type="project" value="UniProtKB-SubCell"/>
</dbReference>
<dbReference type="Pfam" id="PF13231">
    <property type="entry name" value="PMT_2"/>
    <property type="match status" value="1"/>
</dbReference>
<feature type="domain" description="Glycosyltransferase RgtA/B/C/D-like" evidence="9">
    <location>
        <begin position="121"/>
        <end position="261"/>
    </location>
</feature>
<keyword evidence="7 8" id="KW-0472">Membrane</keyword>
<feature type="transmembrane region" description="Helical" evidence="8">
    <location>
        <begin position="354"/>
        <end position="371"/>
    </location>
</feature>
<evidence type="ECO:0000313" key="10">
    <source>
        <dbReference type="EMBL" id="OHA66982.1"/>
    </source>
</evidence>
<evidence type="ECO:0000259" key="9">
    <source>
        <dbReference type="Pfam" id="PF13231"/>
    </source>
</evidence>
<evidence type="ECO:0000256" key="7">
    <source>
        <dbReference type="ARBA" id="ARBA00023136"/>
    </source>
</evidence>
<feature type="transmembrane region" description="Helical" evidence="8">
    <location>
        <begin position="418"/>
        <end position="439"/>
    </location>
</feature>
<keyword evidence="3" id="KW-0328">Glycosyltransferase</keyword>
<evidence type="ECO:0000256" key="3">
    <source>
        <dbReference type="ARBA" id="ARBA00022676"/>
    </source>
</evidence>
<evidence type="ECO:0000256" key="6">
    <source>
        <dbReference type="ARBA" id="ARBA00022989"/>
    </source>
</evidence>
<evidence type="ECO:0000256" key="8">
    <source>
        <dbReference type="SAM" id="Phobius"/>
    </source>
</evidence>
<dbReference type="PANTHER" id="PTHR33908:SF11">
    <property type="entry name" value="MEMBRANE PROTEIN"/>
    <property type="match status" value="1"/>
</dbReference>
<feature type="transmembrane region" description="Helical" evidence="8">
    <location>
        <begin position="391"/>
        <end position="412"/>
    </location>
</feature>
<comment type="subcellular location">
    <subcellularLocation>
        <location evidence="1">Cell membrane</location>
        <topology evidence="1">Multi-pass membrane protein</topology>
    </subcellularLocation>
</comment>
<dbReference type="GO" id="GO:0016763">
    <property type="term" value="F:pentosyltransferase activity"/>
    <property type="evidence" value="ECO:0007669"/>
    <property type="project" value="TreeGrafter"/>
</dbReference>
<dbReference type="GO" id="GO:0009103">
    <property type="term" value="P:lipopolysaccharide biosynthetic process"/>
    <property type="evidence" value="ECO:0007669"/>
    <property type="project" value="UniProtKB-ARBA"/>
</dbReference>
<keyword evidence="6 8" id="KW-1133">Transmembrane helix</keyword>
<feature type="transmembrane region" description="Helical" evidence="8">
    <location>
        <begin position="118"/>
        <end position="139"/>
    </location>
</feature>
<reference evidence="10 11" key="1">
    <citation type="journal article" date="2016" name="Nat. Commun.">
        <title>Thousands of microbial genomes shed light on interconnected biogeochemical processes in an aquifer system.</title>
        <authorList>
            <person name="Anantharaman K."/>
            <person name="Brown C.T."/>
            <person name="Hug L.A."/>
            <person name="Sharon I."/>
            <person name="Castelle C.J."/>
            <person name="Probst A.J."/>
            <person name="Thomas B.C."/>
            <person name="Singh A."/>
            <person name="Wilkins M.J."/>
            <person name="Karaoz U."/>
            <person name="Brodie E.L."/>
            <person name="Williams K.H."/>
            <person name="Hubbard S.S."/>
            <person name="Banfield J.F."/>
        </authorList>
    </citation>
    <scope>NUCLEOTIDE SEQUENCE [LARGE SCALE GENOMIC DNA]</scope>
</reference>
<keyword evidence="5 8" id="KW-0812">Transmembrane</keyword>
<dbReference type="AlphaFoldDB" id="A0A1G2R407"/>
<organism evidence="10 11">
    <name type="scientific">Candidatus Wildermuthbacteria bacterium RIFCSPHIGHO2_02_FULL_45_25</name>
    <dbReference type="NCBI Taxonomy" id="1802450"/>
    <lineage>
        <taxon>Bacteria</taxon>
        <taxon>Candidatus Wildermuthiibacteriota</taxon>
    </lineage>
</organism>
<evidence type="ECO:0000256" key="2">
    <source>
        <dbReference type="ARBA" id="ARBA00022475"/>
    </source>
</evidence>
<dbReference type="PANTHER" id="PTHR33908">
    <property type="entry name" value="MANNOSYLTRANSFERASE YKCB-RELATED"/>
    <property type="match status" value="1"/>
</dbReference>
<evidence type="ECO:0000256" key="5">
    <source>
        <dbReference type="ARBA" id="ARBA00022692"/>
    </source>
</evidence>
<keyword evidence="2" id="KW-1003">Cell membrane</keyword>
<dbReference type="InterPro" id="IPR038731">
    <property type="entry name" value="RgtA/B/C-like"/>
</dbReference>
<name>A0A1G2R407_9BACT</name>
<dbReference type="EMBL" id="MHTV01000018">
    <property type="protein sequence ID" value="OHA66982.1"/>
    <property type="molecule type" value="Genomic_DNA"/>
</dbReference>
<accession>A0A1G2R407</accession>
<feature type="transmembrane region" description="Helical" evidence="8">
    <location>
        <begin position="6"/>
        <end position="27"/>
    </location>
</feature>
<dbReference type="InterPro" id="IPR050297">
    <property type="entry name" value="LipidA_mod_glycosyltrf_83"/>
</dbReference>
<feature type="transmembrane region" description="Helical" evidence="8">
    <location>
        <begin position="145"/>
        <end position="162"/>
    </location>
</feature>
<feature type="transmembrane region" description="Helical" evidence="8">
    <location>
        <begin position="243"/>
        <end position="264"/>
    </location>
</feature>